<evidence type="ECO:0000313" key="4">
    <source>
        <dbReference type="EMBL" id="MDR7330490.1"/>
    </source>
</evidence>
<dbReference type="RefSeq" id="WP_290196226.1">
    <property type="nucleotide sequence ID" value="NZ_CP047654.1"/>
</dbReference>
<keyword evidence="1" id="KW-0812">Transmembrane</keyword>
<name>A0ABU2A071_9CORY</name>
<feature type="transmembrane region" description="Helical" evidence="1">
    <location>
        <begin position="201"/>
        <end position="223"/>
    </location>
</feature>
<feature type="domain" description="Alpha/beta-hydrolase N-terminal" evidence="3">
    <location>
        <begin position="67"/>
        <end position="278"/>
    </location>
</feature>
<accession>A0ABU2A071</accession>
<dbReference type="Pfam" id="PF15420">
    <property type="entry name" value="Abhydrolase_9_N"/>
    <property type="match status" value="1"/>
</dbReference>
<sequence>MPVTPRARLRRISRRAAVSSLKLALGAVEVYSELLPGVRMGARRRRRLPDNMGAGILGAEAATWWAISPSLLPRPWWVTALNVAICQGVGHGAATATRFTLSRTFDLIGWRPRRRITERTHDVLHWVMAGITGVVTLTSLWRQDTQAALVDAPITRGRQHAITGVLAGSLGYGSILLVGEVAELSVNRTARALNRWFPPVISWPVGAALVAGVTVVASDRLLVRRTLNSVGRSAQERNLSIFPGSRMPWEPERSGSPASFERWRSLGSQGRALVSSGPRRRDIVAVTGLHDADATEPIRIFVGMIRYRSYEQQAQQVLREMDRTGAFHRPVITMMAAAGTGWLTDWSVGAVEFLTGGNCATVAMQYSYLPSAVAFITDHETPVESSTILIRAILDRLDQMDPATRPKFYVSGESLGAYGIADSFEDAEDLLRRVDGALFTGTPRFTRLHRAITDSRDAGSPERVPVIDGGRHIRFAAVPEHINTTFAGERFANEWQFPRVVFAQHASDPITFWDWNLFLRQPDWLREPGSRGVPAPEAQRLDVFAGMRWVPFITGWQVGLDQVSSLNFPGGHAHQYHGEVSWYWEKILGDNTVVTVDEAMAARIEAWIRANLIKR</sequence>
<keyword evidence="5" id="KW-1185">Reference proteome</keyword>
<organism evidence="4 5">
    <name type="scientific">Corynebacterium guangdongense</name>
    <dbReference type="NCBI Taxonomy" id="1783348"/>
    <lineage>
        <taxon>Bacteria</taxon>
        <taxon>Bacillati</taxon>
        <taxon>Actinomycetota</taxon>
        <taxon>Actinomycetes</taxon>
        <taxon>Mycobacteriales</taxon>
        <taxon>Corynebacteriaceae</taxon>
        <taxon>Corynebacterium</taxon>
    </lineage>
</organism>
<feature type="transmembrane region" description="Helical" evidence="1">
    <location>
        <begin position="123"/>
        <end position="141"/>
    </location>
</feature>
<dbReference type="InterPro" id="IPR027787">
    <property type="entry name" value="Alpha/beta-hydrolase_catalytic"/>
</dbReference>
<protein>
    <submittedName>
        <fullName evidence="4">Membrane protein</fullName>
    </submittedName>
</protein>
<keyword evidence="1" id="KW-1133">Transmembrane helix</keyword>
<reference evidence="4" key="1">
    <citation type="submission" date="2023-07" db="EMBL/GenBank/DDBJ databases">
        <title>Sequencing the genomes of 1000 actinobacteria strains.</title>
        <authorList>
            <person name="Klenk H.-P."/>
        </authorList>
    </citation>
    <scope>NUCLEOTIDE SEQUENCE</scope>
    <source>
        <strain evidence="4">DSM 107476</strain>
    </source>
</reference>
<dbReference type="Pfam" id="PF10081">
    <property type="entry name" value="Abhydrolase_9"/>
    <property type="match status" value="1"/>
</dbReference>
<dbReference type="Proteomes" id="UP001180840">
    <property type="component" value="Unassembled WGS sequence"/>
</dbReference>
<feature type="transmembrane region" description="Helical" evidence="1">
    <location>
        <begin position="161"/>
        <end position="181"/>
    </location>
</feature>
<dbReference type="InterPro" id="IPR027788">
    <property type="entry name" value="Alpha/beta-hydrolase_N_dom"/>
</dbReference>
<gene>
    <name evidence="4" type="ORF">J2S39_002166</name>
</gene>
<evidence type="ECO:0000313" key="5">
    <source>
        <dbReference type="Proteomes" id="UP001180840"/>
    </source>
</evidence>
<dbReference type="EMBL" id="JAVDXZ010000001">
    <property type="protein sequence ID" value="MDR7330490.1"/>
    <property type="molecule type" value="Genomic_DNA"/>
</dbReference>
<evidence type="ECO:0000259" key="3">
    <source>
        <dbReference type="Pfam" id="PF15420"/>
    </source>
</evidence>
<proteinExistence type="predicted"/>
<evidence type="ECO:0000256" key="1">
    <source>
        <dbReference type="SAM" id="Phobius"/>
    </source>
</evidence>
<keyword evidence="1" id="KW-0472">Membrane</keyword>
<comment type="caution">
    <text evidence="4">The sequence shown here is derived from an EMBL/GenBank/DDBJ whole genome shotgun (WGS) entry which is preliminary data.</text>
</comment>
<evidence type="ECO:0000259" key="2">
    <source>
        <dbReference type="Pfam" id="PF10081"/>
    </source>
</evidence>
<feature type="domain" description="Alpha/beta-hydrolase catalytic" evidence="2">
    <location>
        <begin position="298"/>
        <end position="592"/>
    </location>
</feature>